<dbReference type="AlphaFoldDB" id="A0A9D1KLY0"/>
<evidence type="ECO:0000313" key="6">
    <source>
        <dbReference type="Proteomes" id="UP000886842"/>
    </source>
</evidence>
<keyword evidence="1" id="KW-0805">Transcription regulation</keyword>
<evidence type="ECO:0000313" key="5">
    <source>
        <dbReference type="EMBL" id="HIT75105.1"/>
    </source>
</evidence>
<evidence type="ECO:0000256" key="2">
    <source>
        <dbReference type="ARBA" id="ARBA00023125"/>
    </source>
</evidence>
<dbReference type="Pfam" id="PF00392">
    <property type="entry name" value="GntR"/>
    <property type="match status" value="1"/>
</dbReference>
<comment type="caution">
    <text evidence="5">The sequence shown here is derived from an EMBL/GenBank/DDBJ whole genome shotgun (WGS) entry which is preliminary data.</text>
</comment>
<dbReference type="EMBL" id="DVLP01000180">
    <property type="protein sequence ID" value="HIT75105.1"/>
    <property type="molecule type" value="Genomic_DNA"/>
</dbReference>
<gene>
    <name evidence="5" type="ORF">IAA98_05945</name>
</gene>
<reference evidence="5" key="2">
    <citation type="journal article" date="2021" name="PeerJ">
        <title>Extensive microbial diversity within the chicken gut microbiome revealed by metagenomics and culture.</title>
        <authorList>
            <person name="Gilroy R."/>
            <person name="Ravi A."/>
            <person name="Getino M."/>
            <person name="Pursley I."/>
            <person name="Horton D.L."/>
            <person name="Alikhan N.F."/>
            <person name="Baker D."/>
            <person name="Gharbi K."/>
            <person name="Hall N."/>
            <person name="Watson M."/>
            <person name="Adriaenssens E.M."/>
            <person name="Foster-Nyarko E."/>
            <person name="Jarju S."/>
            <person name="Secka A."/>
            <person name="Antonio M."/>
            <person name="Oren A."/>
            <person name="Chaudhuri R.R."/>
            <person name="La Ragione R."/>
            <person name="Hildebrand F."/>
            <person name="Pallen M.J."/>
        </authorList>
    </citation>
    <scope>NUCLEOTIDE SEQUENCE</scope>
    <source>
        <strain evidence="5">ChiGjej1B1-24693</strain>
    </source>
</reference>
<dbReference type="Gene3D" id="1.10.10.10">
    <property type="entry name" value="Winged helix-like DNA-binding domain superfamily/Winged helix DNA-binding domain"/>
    <property type="match status" value="1"/>
</dbReference>
<dbReference type="Pfam" id="PF13377">
    <property type="entry name" value="Peripla_BP_3"/>
    <property type="match status" value="1"/>
</dbReference>
<dbReference type="SMART" id="SM00345">
    <property type="entry name" value="HTH_GNTR"/>
    <property type="match status" value="1"/>
</dbReference>
<dbReference type="InterPro" id="IPR036388">
    <property type="entry name" value="WH-like_DNA-bd_sf"/>
</dbReference>
<keyword evidence="3" id="KW-0804">Transcription</keyword>
<dbReference type="InterPro" id="IPR036390">
    <property type="entry name" value="WH_DNA-bd_sf"/>
</dbReference>
<protein>
    <submittedName>
        <fullName evidence="5">Substrate-binding domain-containing protein</fullName>
    </submittedName>
</protein>
<reference evidence="5" key="1">
    <citation type="submission" date="2020-10" db="EMBL/GenBank/DDBJ databases">
        <authorList>
            <person name="Gilroy R."/>
        </authorList>
    </citation>
    <scope>NUCLEOTIDE SEQUENCE</scope>
    <source>
        <strain evidence="5">ChiGjej1B1-24693</strain>
    </source>
</reference>
<feature type="domain" description="HTH gntR-type" evidence="4">
    <location>
        <begin position="21"/>
        <end position="89"/>
    </location>
</feature>
<dbReference type="InterPro" id="IPR046335">
    <property type="entry name" value="LacI/GalR-like_sensor"/>
</dbReference>
<proteinExistence type="predicted"/>
<name>A0A9D1KLY0_9ACTN</name>
<keyword evidence="2" id="KW-0238">DNA-binding</keyword>
<evidence type="ECO:0000256" key="3">
    <source>
        <dbReference type="ARBA" id="ARBA00023163"/>
    </source>
</evidence>
<dbReference type="SUPFAM" id="SSF46785">
    <property type="entry name" value="Winged helix' DNA-binding domain"/>
    <property type="match status" value="1"/>
</dbReference>
<organism evidence="5 6">
    <name type="scientific">Candidatus Avipropionibacterium avicola</name>
    <dbReference type="NCBI Taxonomy" id="2840701"/>
    <lineage>
        <taxon>Bacteria</taxon>
        <taxon>Bacillati</taxon>
        <taxon>Actinomycetota</taxon>
        <taxon>Actinomycetes</taxon>
        <taxon>Propionibacteriales</taxon>
        <taxon>Propionibacteriaceae</taxon>
        <taxon>Propionibacteriaceae incertae sedis</taxon>
        <taxon>Candidatus Avipropionibacterium</taxon>
    </lineage>
</organism>
<accession>A0A9D1KLY0</accession>
<dbReference type="PROSITE" id="PS50949">
    <property type="entry name" value="HTH_GNTR"/>
    <property type="match status" value="1"/>
</dbReference>
<dbReference type="Proteomes" id="UP000886842">
    <property type="component" value="Unassembled WGS sequence"/>
</dbReference>
<dbReference type="GO" id="GO:0000976">
    <property type="term" value="F:transcription cis-regulatory region binding"/>
    <property type="evidence" value="ECO:0007669"/>
    <property type="project" value="TreeGrafter"/>
</dbReference>
<dbReference type="CDD" id="cd06267">
    <property type="entry name" value="PBP1_LacI_sugar_binding-like"/>
    <property type="match status" value="1"/>
</dbReference>
<dbReference type="PANTHER" id="PTHR30146:SF109">
    <property type="entry name" value="HTH-TYPE TRANSCRIPTIONAL REGULATOR GALS"/>
    <property type="match status" value="1"/>
</dbReference>
<dbReference type="SUPFAM" id="SSF53822">
    <property type="entry name" value="Periplasmic binding protein-like I"/>
    <property type="match status" value="1"/>
</dbReference>
<dbReference type="Gene3D" id="3.40.50.2300">
    <property type="match status" value="1"/>
</dbReference>
<dbReference type="InterPro" id="IPR028082">
    <property type="entry name" value="Peripla_BP_I"/>
</dbReference>
<dbReference type="PANTHER" id="PTHR30146">
    <property type="entry name" value="LACI-RELATED TRANSCRIPTIONAL REPRESSOR"/>
    <property type="match status" value="1"/>
</dbReference>
<dbReference type="InterPro" id="IPR000524">
    <property type="entry name" value="Tscrpt_reg_HTH_GntR"/>
</dbReference>
<dbReference type="GO" id="GO:0003700">
    <property type="term" value="F:DNA-binding transcription factor activity"/>
    <property type="evidence" value="ECO:0007669"/>
    <property type="project" value="InterPro"/>
</dbReference>
<sequence>MGSPISGHRTDEEVDDVAGKSWRRTALREQVLSSIRSGVHPPGAKLPSLRTLGNSFGLSPPTVLDELRDLIADGTLVSVPGTGIFVAEDRLDDRPVFLLVHPSWPDQGELHRLTSVRLGFEETLSELGGATLSIDRDDLAAVVAAQPRPAIAGILSRAPHARAKAVLEELDVPQVRIGPRQSQDQPGPYDQLRRYDTVDLDNHAGGRLAAEHLLRRGCSRIAFLALHADDGQDVGHLRFSEERLLGWLATMTAAGRDPAGLAFHPDRNAPDYEQAVLAAERTAERMVAVRERYDAVIAADDNAVLAFAEAWHRCGLPDADLPAIVGFEDVEAARGYVTSSIIPQWRELGEQAARLLWGRHLGHLSGPPVHRAASMRFVARITAERDWLGGARRRLVRRHPPVGSEHDPAERHSAR</sequence>
<evidence type="ECO:0000259" key="4">
    <source>
        <dbReference type="PROSITE" id="PS50949"/>
    </source>
</evidence>
<evidence type="ECO:0000256" key="1">
    <source>
        <dbReference type="ARBA" id="ARBA00023015"/>
    </source>
</evidence>